<feature type="compositionally biased region" description="Basic and acidic residues" evidence="1">
    <location>
        <begin position="145"/>
        <end position="160"/>
    </location>
</feature>
<proteinExistence type="predicted"/>
<name>A0A6T7M6W9_9CRYP</name>
<reference evidence="4" key="1">
    <citation type="submission" date="2021-01" db="EMBL/GenBank/DDBJ databases">
        <authorList>
            <person name="Corre E."/>
            <person name="Pelletier E."/>
            <person name="Niang G."/>
            <person name="Scheremetjew M."/>
            <person name="Finn R."/>
            <person name="Kale V."/>
            <person name="Holt S."/>
            <person name="Cochrane G."/>
            <person name="Meng A."/>
            <person name="Brown T."/>
            <person name="Cohen L."/>
        </authorList>
    </citation>
    <scope>NUCLEOTIDE SEQUENCE</scope>
    <source>
        <strain evidence="4">CCMP325</strain>
    </source>
</reference>
<feature type="region of interest" description="Disordered" evidence="1">
    <location>
        <begin position="130"/>
        <end position="176"/>
    </location>
</feature>
<accession>A0A6T7M6W9</accession>
<keyword evidence="2" id="KW-0812">Transmembrane</keyword>
<dbReference type="AlphaFoldDB" id="A0A6T7M6W9"/>
<feature type="region of interest" description="Disordered" evidence="1">
    <location>
        <begin position="284"/>
        <end position="307"/>
    </location>
</feature>
<organism evidence="4">
    <name type="scientific">Hanusia phi</name>
    <dbReference type="NCBI Taxonomy" id="3032"/>
    <lineage>
        <taxon>Eukaryota</taxon>
        <taxon>Cryptophyceae</taxon>
        <taxon>Pyrenomonadales</taxon>
        <taxon>Geminigeraceae</taxon>
        <taxon>Hanusia</taxon>
    </lineage>
</organism>
<sequence>MLPTYGSIVGAPPSRRVSMKRRAGIFFLHAGVYALATALCMVVFSAIQYERTQLMQASRGRNLHDAKRSKLQGIVESAKKTSQMINSMRRASAFSIPSFGAATSQFSATDCHCEPLKCYACFKDVGHAHHTSAGHGEHEEEEHHEEEHHEEEAHGEEEAAHASVQGVQKLSHSESSSDHEDYATEIMFFTYIPTCCPNAYIKRIHHSEADPEVNKPCTKDEAELEAFKVHGEVKVCTHEDMEEAQAIINTLDVWVVIFCCILWMMGILVLHNWLGQFHRHGHHGHHGHDHHHDDDHESQGHGKTESS</sequence>
<dbReference type="EMBL" id="HBEO01001940">
    <property type="protein sequence ID" value="CAD8467497.1"/>
    <property type="molecule type" value="Transcribed_RNA"/>
</dbReference>
<feature type="transmembrane region" description="Helical" evidence="2">
    <location>
        <begin position="253"/>
        <end position="274"/>
    </location>
</feature>
<evidence type="ECO:0008006" key="5">
    <source>
        <dbReference type="Google" id="ProtNLM"/>
    </source>
</evidence>
<dbReference type="EMBL" id="HBEO01001939">
    <property type="protein sequence ID" value="CAD8467496.1"/>
    <property type="molecule type" value="Transcribed_RNA"/>
</dbReference>
<feature type="compositionally biased region" description="Basic and acidic residues" evidence="1">
    <location>
        <begin position="290"/>
        <end position="307"/>
    </location>
</feature>
<protein>
    <recommendedName>
        <fullName evidence="5">Transmembrane protein</fullName>
    </recommendedName>
</protein>
<gene>
    <name evidence="3" type="ORF">HPHI1048_LOCUS1392</name>
    <name evidence="4" type="ORF">HPHI1048_LOCUS1393</name>
</gene>
<evidence type="ECO:0000313" key="3">
    <source>
        <dbReference type="EMBL" id="CAD8467496.1"/>
    </source>
</evidence>
<keyword evidence="2" id="KW-1133">Transmembrane helix</keyword>
<evidence type="ECO:0000256" key="2">
    <source>
        <dbReference type="SAM" id="Phobius"/>
    </source>
</evidence>
<feature type="transmembrane region" description="Helical" evidence="2">
    <location>
        <begin position="25"/>
        <end position="47"/>
    </location>
</feature>
<evidence type="ECO:0000256" key="1">
    <source>
        <dbReference type="SAM" id="MobiDB-lite"/>
    </source>
</evidence>
<keyword evidence="2" id="KW-0472">Membrane</keyword>
<evidence type="ECO:0000313" key="4">
    <source>
        <dbReference type="EMBL" id="CAD8467497.1"/>
    </source>
</evidence>